<evidence type="ECO:0000313" key="3">
    <source>
        <dbReference type="Proteomes" id="UP001371305"/>
    </source>
</evidence>
<evidence type="ECO:0000259" key="1">
    <source>
        <dbReference type="SMART" id="SM00849"/>
    </source>
</evidence>
<dbReference type="PANTHER" id="PTHR42951:SF17">
    <property type="entry name" value="METALLO-BETA-LACTAMASE DOMAIN-CONTAINING PROTEIN"/>
    <property type="match status" value="1"/>
</dbReference>
<evidence type="ECO:0000313" key="2">
    <source>
        <dbReference type="EMBL" id="MEK7953662.1"/>
    </source>
</evidence>
<dbReference type="EMBL" id="JBBUKT010000013">
    <property type="protein sequence ID" value="MEK7953662.1"/>
    <property type="molecule type" value="Genomic_DNA"/>
</dbReference>
<protein>
    <submittedName>
        <fullName evidence="2">MBL fold metallo-hydrolase</fullName>
    </submittedName>
</protein>
<dbReference type="InterPro" id="IPR036866">
    <property type="entry name" value="RibonucZ/Hydroxyglut_hydro"/>
</dbReference>
<dbReference type="Proteomes" id="UP001371305">
    <property type="component" value="Unassembled WGS sequence"/>
</dbReference>
<name>A0ABU9B3W8_9BACT</name>
<dbReference type="PANTHER" id="PTHR42951">
    <property type="entry name" value="METALLO-BETA-LACTAMASE DOMAIN-CONTAINING"/>
    <property type="match status" value="1"/>
</dbReference>
<feature type="domain" description="Metallo-beta-lactamase" evidence="1">
    <location>
        <begin position="12"/>
        <end position="205"/>
    </location>
</feature>
<gene>
    <name evidence="2" type="ORF">WKV53_24315</name>
</gene>
<dbReference type="Gene3D" id="3.60.15.10">
    <property type="entry name" value="Ribonuclease Z/Hydroxyacylglutathione hydrolase-like"/>
    <property type="match status" value="1"/>
</dbReference>
<dbReference type="InterPro" id="IPR050855">
    <property type="entry name" value="NDM-1-like"/>
</dbReference>
<sequence>MFPDLVCVRTPLVNFHVLKDDAGLVLLDAGFIGGRHYLREALRERGWEDELIRGILVTHGHLDHVLNVASLAQEAGAWVAAPRLDRERYLDKERSRGWSRVAGVLEAIGRPLLRFRSFTPDRWIDDGDEIDLWGGLRAVHLPGHTAGHTGYYCESRRLLFCGDLFASFRGWSHLPPSILNQDSAGIRESVYKALSLDLGGVVPNHADGAEPEEHLRRLQSLAARLRPD</sequence>
<dbReference type="CDD" id="cd07721">
    <property type="entry name" value="yflN-like_MBL-fold"/>
    <property type="match status" value="1"/>
</dbReference>
<dbReference type="InterPro" id="IPR001279">
    <property type="entry name" value="Metallo-B-lactamas"/>
</dbReference>
<organism evidence="2 3">
    <name type="scientific">Luteolibacter soli</name>
    <dbReference type="NCBI Taxonomy" id="3135280"/>
    <lineage>
        <taxon>Bacteria</taxon>
        <taxon>Pseudomonadati</taxon>
        <taxon>Verrucomicrobiota</taxon>
        <taxon>Verrucomicrobiia</taxon>
        <taxon>Verrucomicrobiales</taxon>
        <taxon>Verrucomicrobiaceae</taxon>
        <taxon>Luteolibacter</taxon>
    </lineage>
</organism>
<keyword evidence="3" id="KW-1185">Reference proteome</keyword>
<dbReference type="SUPFAM" id="SSF56281">
    <property type="entry name" value="Metallo-hydrolase/oxidoreductase"/>
    <property type="match status" value="1"/>
</dbReference>
<dbReference type="SMART" id="SM00849">
    <property type="entry name" value="Lactamase_B"/>
    <property type="match status" value="1"/>
</dbReference>
<reference evidence="2 3" key="1">
    <citation type="submission" date="2024-04" db="EMBL/GenBank/DDBJ databases">
        <title>Luteolibacter sp. isolated from soil.</title>
        <authorList>
            <person name="An J."/>
        </authorList>
    </citation>
    <scope>NUCLEOTIDE SEQUENCE [LARGE SCALE GENOMIC DNA]</scope>
    <source>
        <strain evidence="2 3">Y139</strain>
    </source>
</reference>
<dbReference type="Pfam" id="PF00753">
    <property type="entry name" value="Lactamase_B"/>
    <property type="match status" value="1"/>
</dbReference>
<accession>A0ABU9B3W8</accession>
<comment type="caution">
    <text evidence="2">The sequence shown here is derived from an EMBL/GenBank/DDBJ whole genome shotgun (WGS) entry which is preliminary data.</text>
</comment>
<dbReference type="RefSeq" id="WP_341407429.1">
    <property type="nucleotide sequence ID" value="NZ_JBBUKT010000013.1"/>
</dbReference>
<proteinExistence type="predicted"/>